<comment type="caution">
    <text evidence="1">The sequence shown here is derived from an EMBL/GenBank/DDBJ whole genome shotgun (WGS) entry which is preliminary data.</text>
</comment>
<evidence type="ECO:0000313" key="1">
    <source>
        <dbReference type="EMBL" id="KKN19289.1"/>
    </source>
</evidence>
<sequence>MSFKIDKSVIMPPGPYLTKYNFAALRVNEGLTFDDYKQYRLAVRAAHEFSRRHRGVKFCGRWNGNEGTGRVVRYSPKIGRPKFGTKKYPFNEMEIGDSIAFKGKKTYNMAKNAASTYGKYNNLKFRSRWLGDLGRIWRIK</sequence>
<proteinExistence type="predicted"/>
<reference evidence="1" key="1">
    <citation type="journal article" date="2015" name="Nature">
        <title>Complex archaea that bridge the gap between prokaryotes and eukaryotes.</title>
        <authorList>
            <person name="Spang A."/>
            <person name="Saw J.H."/>
            <person name="Jorgensen S.L."/>
            <person name="Zaremba-Niedzwiedzka K."/>
            <person name="Martijn J."/>
            <person name="Lind A.E."/>
            <person name="van Eijk R."/>
            <person name="Schleper C."/>
            <person name="Guy L."/>
            <person name="Ettema T.J."/>
        </authorList>
    </citation>
    <scope>NUCLEOTIDE SEQUENCE</scope>
</reference>
<accession>A0A0F9NN52</accession>
<dbReference type="EMBL" id="LAZR01003349">
    <property type="protein sequence ID" value="KKN19289.1"/>
    <property type="molecule type" value="Genomic_DNA"/>
</dbReference>
<gene>
    <name evidence="1" type="ORF">LCGC14_0947180</name>
</gene>
<organism evidence="1">
    <name type="scientific">marine sediment metagenome</name>
    <dbReference type="NCBI Taxonomy" id="412755"/>
    <lineage>
        <taxon>unclassified sequences</taxon>
        <taxon>metagenomes</taxon>
        <taxon>ecological metagenomes</taxon>
    </lineage>
</organism>
<name>A0A0F9NN52_9ZZZZ</name>
<dbReference type="AlphaFoldDB" id="A0A0F9NN52"/>
<protein>
    <submittedName>
        <fullName evidence="1">Uncharacterized protein</fullName>
    </submittedName>
</protein>